<accession>A0A3E0WYI8</accession>
<feature type="transmembrane region" description="Helical" evidence="1">
    <location>
        <begin position="411"/>
        <end position="432"/>
    </location>
</feature>
<protein>
    <recommendedName>
        <fullName evidence="6">Gonadoliberin III</fullName>
    </recommendedName>
</protein>
<dbReference type="Pfam" id="PF14400">
    <property type="entry name" value="Transglut_i_TM"/>
    <property type="match status" value="1"/>
</dbReference>
<evidence type="ECO:0000313" key="5">
    <source>
        <dbReference type="Proteomes" id="UP000256763"/>
    </source>
</evidence>
<dbReference type="Pfam" id="PF14402">
    <property type="entry name" value="7TM_transglut"/>
    <property type="match status" value="1"/>
</dbReference>
<feature type="transmembrane region" description="Helical" evidence="1">
    <location>
        <begin position="468"/>
        <end position="489"/>
    </location>
</feature>
<dbReference type="RefSeq" id="WP_116301366.1">
    <property type="nucleotide sequence ID" value="NZ_NFZV01000004.1"/>
</dbReference>
<dbReference type="OrthoDB" id="253840at2"/>
<dbReference type="InterPro" id="IPR025838">
    <property type="entry name" value="Transglut_i_TM"/>
</dbReference>
<reference evidence="5" key="1">
    <citation type="submission" date="2017-05" db="EMBL/GenBank/DDBJ databases">
        <authorList>
            <person name="Sharma S."/>
            <person name="Sidhu C."/>
            <person name="Pinnaka A.K."/>
        </authorList>
    </citation>
    <scope>NUCLEOTIDE SEQUENCE [LARGE SCALE GENOMIC DNA]</scope>
    <source>
        <strain evidence="5">AK93</strain>
    </source>
</reference>
<dbReference type="EMBL" id="NFZW01000005">
    <property type="protein sequence ID" value="RFA38052.1"/>
    <property type="molecule type" value="Genomic_DNA"/>
</dbReference>
<feature type="domain" description="7 transmembrane helices usually fused to an inactive transglutaminase" evidence="3">
    <location>
        <begin position="260"/>
        <end position="505"/>
    </location>
</feature>
<feature type="transmembrane region" description="Helical" evidence="1">
    <location>
        <begin position="357"/>
        <end position="377"/>
    </location>
</feature>
<feature type="transmembrane region" description="Helical" evidence="1">
    <location>
        <begin position="312"/>
        <end position="329"/>
    </location>
</feature>
<evidence type="ECO:0000259" key="3">
    <source>
        <dbReference type="Pfam" id="PF14402"/>
    </source>
</evidence>
<feature type="transmembrane region" description="Helical" evidence="1">
    <location>
        <begin position="444"/>
        <end position="462"/>
    </location>
</feature>
<keyword evidence="1" id="KW-0472">Membrane</keyword>
<keyword evidence="5" id="KW-1185">Reference proteome</keyword>
<organism evidence="4 5">
    <name type="scientific">Alkalilimnicola ehrlichii</name>
    <dbReference type="NCBI Taxonomy" id="351052"/>
    <lineage>
        <taxon>Bacteria</taxon>
        <taxon>Pseudomonadati</taxon>
        <taxon>Pseudomonadota</taxon>
        <taxon>Gammaproteobacteria</taxon>
        <taxon>Chromatiales</taxon>
        <taxon>Ectothiorhodospiraceae</taxon>
        <taxon>Alkalilimnicola</taxon>
    </lineage>
</organism>
<evidence type="ECO:0008006" key="6">
    <source>
        <dbReference type="Google" id="ProtNLM"/>
    </source>
</evidence>
<evidence type="ECO:0000256" key="1">
    <source>
        <dbReference type="SAM" id="Phobius"/>
    </source>
</evidence>
<evidence type="ECO:0000259" key="2">
    <source>
        <dbReference type="Pfam" id="PF14400"/>
    </source>
</evidence>
<comment type="caution">
    <text evidence="4">The sequence shown here is derived from an EMBL/GenBank/DDBJ whole genome shotgun (WGS) entry which is preliminary data.</text>
</comment>
<feature type="transmembrane region" description="Helical" evidence="1">
    <location>
        <begin position="384"/>
        <end position="405"/>
    </location>
</feature>
<gene>
    <name evidence="4" type="ORF">CAL65_06865</name>
</gene>
<name>A0A3E0WYI8_9GAMM</name>
<feature type="domain" description="Inactive transglutaminase fused to 7 transmembrane helices" evidence="2">
    <location>
        <begin position="23"/>
        <end position="183"/>
    </location>
</feature>
<evidence type="ECO:0000313" key="4">
    <source>
        <dbReference type="EMBL" id="RFA38052.1"/>
    </source>
</evidence>
<proteinExistence type="predicted"/>
<dbReference type="AlphaFoldDB" id="A0A3E0WYI8"/>
<dbReference type="Proteomes" id="UP000256763">
    <property type="component" value="Unassembled WGS sequence"/>
</dbReference>
<keyword evidence="1" id="KW-1133">Transmembrane helix</keyword>
<keyword evidence="1" id="KW-0812">Transmembrane</keyword>
<dbReference type="InterPro" id="IPR025840">
    <property type="entry name" value="7TM_transglut"/>
</dbReference>
<sequence length="510" mass="56962">MKDLHLRLLAFVLAAAGLGLCYYKVTALGLPLQPITEAEVWTVEARIGFHADGGPAQVQFYLPNQPPGFTVLGENFVSGSYGLATDFAGDNREARWSVRRANGRQVLYYRIQLAEATSMSLPRSEPIPAYPQVPNYSEPYRSAVMSVLDGVRAQSADISTFTRQFLVRFNAANPDKDIRVLREGIRDDVHRVRRIQRILAGARIPSRTVYILRLQDGMRQGTLEPWLEVHNEREWLPFDPQTGRPGYPPNALVWRVGDDPLAEVVGGSQAEISFSTMKSIREVLGVAEERARLLDSRVLEFSLFSLPVSTQNMYRVLLLVPIGAFLVVLLRNIVGIKTFGTFMPILIALAFRETALLWGVFYFILLVGLGLAIRFYLETLKLLLVPRLSAVLIVVILLMAGTSLVSHKLGLVHGVSIALFPMVILAMTIERMSLVWEEQGAKEALQQGVGSLLVAIAGYLVMTNEQVAYLVFVFPELILVLLAMTLLLGRYSGYRLTELWRFRAMLRSAD</sequence>